<evidence type="ECO:0000313" key="2">
    <source>
        <dbReference type="EMBL" id="AYV83334.1"/>
    </source>
</evidence>
<feature type="domain" description="C2H2-type" evidence="1">
    <location>
        <begin position="180"/>
        <end position="206"/>
    </location>
</feature>
<feature type="domain" description="C2H2-type" evidence="1">
    <location>
        <begin position="57"/>
        <end position="79"/>
    </location>
</feature>
<protein>
    <recommendedName>
        <fullName evidence="1">C2H2-type domain-containing protein</fullName>
    </recommendedName>
</protein>
<sequence>MAATVPAASISGALAAAPSCFICEHCHYIASSFSELEHHQRKSGANMACQGRMGVPFNCAGLGCSATFSSLIDLAWHQYGCGIIRKILAQAGVLARVMADEAVDEDKAASKLFHCEANHCSITTTSLADLVRHEKLCRFIKRSGLNCSKGCGFKPSTNGESEWHEREVGLPCRGISGWAHTCSAIGCGEMSSTHEELIVHENQCRHVWNSKGY</sequence>
<dbReference type="SMART" id="SM00355">
    <property type="entry name" value="ZnF_C2H2"/>
    <property type="match status" value="4"/>
</dbReference>
<feature type="domain" description="C2H2-type" evidence="1">
    <location>
        <begin position="113"/>
        <end position="135"/>
    </location>
</feature>
<feature type="domain" description="C2H2-type" evidence="1">
    <location>
        <begin position="21"/>
        <end position="41"/>
    </location>
</feature>
<reference evidence="2" key="1">
    <citation type="submission" date="2018-10" db="EMBL/GenBank/DDBJ databases">
        <title>Hidden diversity of soil giant viruses.</title>
        <authorList>
            <person name="Schulz F."/>
            <person name="Alteio L."/>
            <person name="Goudeau D."/>
            <person name="Ryan E.M."/>
            <person name="Malmstrom R.R."/>
            <person name="Blanchard J."/>
            <person name="Woyke T."/>
        </authorList>
    </citation>
    <scope>NUCLEOTIDE SEQUENCE</scope>
    <source>
        <strain evidence="2">HYV1</strain>
    </source>
</reference>
<evidence type="ECO:0000259" key="1">
    <source>
        <dbReference type="SMART" id="SM00355"/>
    </source>
</evidence>
<name>A0A3G5AA17_9VIRU</name>
<gene>
    <name evidence="2" type="ORF">Hyperionvirus6_15</name>
</gene>
<dbReference type="EMBL" id="MK072388">
    <property type="protein sequence ID" value="AYV83334.1"/>
    <property type="molecule type" value="Genomic_DNA"/>
</dbReference>
<accession>A0A3G5AA17</accession>
<proteinExistence type="predicted"/>
<organism evidence="2">
    <name type="scientific">Hyperionvirus sp</name>
    <dbReference type="NCBI Taxonomy" id="2487770"/>
    <lineage>
        <taxon>Viruses</taxon>
        <taxon>Varidnaviria</taxon>
        <taxon>Bamfordvirae</taxon>
        <taxon>Nucleocytoviricota</taxon>
        <taxon>Megaviricetes</taxon>
        <taxon>Imitervirales</taxon>
        <taxon>Mimiviridae</taxon>
        <taxon>Klosneuvirinae</taxon>
    </lineage>
</organism>
<dbReference type="InterPro" id="IPR013087">
    <property type="entry name" value="Znf_C2H2_type"/>
</dbReference>